<protein>
    <recommendedName>
        <fullName evidence="4">UBC core domain-containing protein</fullName>
    </recommendedName>
</protein>
<evidence type="ECO:0000256" key="1">
    <source>
        <dbReference type="ARBA" id="ARBA00022679"/>
    </source>
</evidence>
<name>A0A6G1LL22_9PEZI</name>
<feature type="compositionally biased region" description="Basic and acidic residues" evidence="3">
    <location>
        <begin position="60"/>
        <end position="84"/>
    </location>
</feature>
<evidence type="ECO:0000313" key="6">
    <source>
        <dbReference type="Proteomes" id="UP000799436"/>
    </source>
</evidence>
<reference evidence="5" key="1">
    <citation type="journal article" date="2020" name="Stud. Mycol.">
        <title>101 Dothideomycetes genomes: a test case for predicting lifestyles and emergence of pathogens.</title>
        <authorList>
            <person name="Haridas S."/>
            <person name="Albert R."/>
            <person name="Binder M."/>
            <person name="Bloem J."/>
            <person name="Labutti K."/>
            <person name="Salamov A."/>
            <person name="Andreopoulos B."/>
            <person name="Baker S."/>
            <person name="Barry K."/>
            <person name="Bills G."/>
            <person name="Bluhm B."/>
            <person name="Cannon C."/>
            <person name="Castanera R."/>
            <person name="Culley D."/>
            <person name="Daum C."/>
            <person name="Ezra D."/>
            <person name="Gonzalez J."/>
            <person name="Henrissat B."/>
            <person name="Kuo A."/>
            <person name="Liang C."/>
            <person name="Lipzen A."/>
            <person name="Lutzoni F."/>
            <person name="Magnuson J."/>
            <person name="Mondo S."/>
            <person name="Nolan M."/>
            <person name="Ohm R."/>
            <person name="Pangilinan J."/>
            <person name="Park H.-J."/>
            <person name="Ramirez L."/>
            <person name="Alfaro M."/>
            <person name="Sun H."/>
            <person name="Tritt A."/>
            <person name="Yoshinaga Y."/>
            <person name="Zwiers L.-H."/>
            <person name="Turgeon B."/>
            <person name="Goodwin S."/>
            <person name="Spatafora J."/>
            <person name="Crous P."/>
            <person name="Grigoriev I."/>
        </authorList>
    </citation>
    <scope>NUCLEOTIDE SEQUENCE</scope>
    <source>
        <strain evidence="5">CBS 116005</strain>
    </source>
</reference>
<dbReference type="PROSITE" id="PS50127">
    <property type="entry name" value="UBC_2"/>
    <property type="match status" value="1"/>
</dbReference>
<feature type="region of interest" description="Disordered" evidence="3">
    <location>
        <begin position="726"/>
        <end position="752"/>
    </location>
</feature>
<feature type="domain" description="UBC core" evidence="4">
    <location>
        <begin position="739"/>
        <end position="909"/>
    </location>
</feature>
<feature type="compositionally biased region" description="Polar residues" evidence="3">
    <location>
        <begin position="728"/>
        <end position="739"/>
    </location>
</feature>
<dbReference type="InterPro" id="IPR016135">
    <property type="entry name" value="UBQ-conjugating_enzyme/RWD"/>
</dbReference>
<evidence type="ECO:0000313" key="5">
    <source>
        <dbReference type="EMBL" id="KAF2773269.1"/>
    </source>
</evidence>
<accession>A0A6G1LL22</accession>
<feature type="compositionally biased region" description="Polar residues" evidence="3">
    <location>
        <begin position="9"/>
        <end position="18"/>
    </location>
</feature>
<dbReference type="AlphaFoldDB" id="A0A6G1LL22"/>
<dbReference type="PANTHER" id="PTHR46116:SF15">
    <property type="entry name" value="(E3-INDEPENDENT) E2 UBIQUITIN-CONJUGATING ENZYME"/>
    <property type="match status" value="1"/>
</dbReference>
<organism evidence="5 6">
    <name type="scientific">Teratosphaeria nubilosa</name>
    <dbReference type="NCBI Taxonomy" id="161662"/>
    <lineage>
        <taxon>Eukaryota</taxon>
        <taxon>Fungi</taxon>
        <taxon>Dikarya</taxon>
        <taxon>Ascomycota</taxon>
        <taxon>Pezizomycotina</taxon>
        <taxon>Dothideomycetes</taxon>
        <taxon>Dothideomycetidae</taxon>
        <taxon>Mycosphaerellales</taxon>
        <taxon>Teratosphaeriaceae</taxon>
        <taxon>Teratosphaeria</taxon>
    </lineage>
</organism>
<dbReference type="Pfam" id="PF00179">
    <property type="entry name" value="UQ_con"/>
    <property type="match status" value="1"/>
</dbReference>
<dbReference type="Proteomes" id="UP000799436">
    <property type="component" value="Unassembled WGS sequence"/>
</dbReference>
<dbReference type="SUPFAM" id="SSF54495">
    <property type="entry name" value="UBC-like"/>
    <property type="match status" value="1"/>
</dbReference>
<feature type="compositionally biased region" description="Acidic residues" evidence="3">
    <location>
        <begin position="659"/>
        <end position="674"/>
    </location>
</feature>
<dbReference type="OrthoDB" id="47801at2759"/>
<keyword evidence="2" id="KW-0833">Ubl conjugation pathway</keyword>
<dbReference type="Gene3D" id="3.10.110.10">
    <property type="entry name" value="Ubiquitin Conjugating Enzyme"/>
    <property type="match status" value="1"/>
</dbReference>
<keyword evidence="6" id="KW-1185">Reference proteome</keyword>
<evidence type="ECO:0000256" key="2">
    <source>
        <dbReference type="ARBA" id="ARBA00022786"/>
    </source>
</evidence>
<dbReference type="InterPro" id="IPR000608">
    <property type="entry name" value="UBC"/>
</dbReference>
<dbReference type="Pfam" id="PF23046">
    <property type="entry name" value="tSH3-B_UBE2O"/>
    <property type="match status" value="1"/>
</dbReference>
<dbReference type="InterPro" id="IPR057735">
    <property type="entry name" value="UBE2O-like_tSH3-B"/>
</dbReference>
<feature type="compositionally biased region" description="Low complexity" evidence="3">
    <location>
        <begin position="21"/>
        <end position="33"/>
    </location>
</feature>
<dbReference type="GO" id="GO:0061631">
    <property type="term" value="F:ubiquitin conjugating enzyme activity"/>
    <property type="evidence" value="ECO:0007669"/>
    <property type="project" value="TreeGrafter"/>
</dbReference>
<dbReference type="SMART" id="SM00212">
    <property type="entry name" value="UBCc"/>
    <property type="match status" value="1"/>
</dbReference>
<keyword evidence="1" id="KW-0808">Transferase</keyword>
<dbReference type="PANTHER" id="PTHR46116">
    <property type="entry name" value="(E3-INDEPENDENT) E2 UBIQUITIN-CONJUGATING ENZYME"/>
    <property type="match status" value="1"/>
</dbReference>
<proteinExistence type="predicted"/>
<sequence length="990" mass="108562">MGPDDSLGNLPTSPSMQGPVSRASSEEAPTTETEAARERPFFPDDLVASKADQTQLGVIERTHGEVDTHEPYPERAEGGSIAHDRDIPKRAFRQFLKDGIPPKGTALVRWESRDAAHLIEEVKLKLLDRSILIGDVVKRGVHDAMSGVVINTFTKCTLQPTYDISYRETTRLKGILPPAKPQPGIKHVVGGKPPEIIDVPACELQYSDTPSVEDVVIYKDWVGTIVEARYAITLRLGDNCVVEISDDLAELADGSEDTFSVGDIAMTKKGALRNGRWIFGQYNPNTHPIGTVVETRLVLADVAWLQRRIGSTNEREPPQTLERDELESTDFAVYDKTRRPLRCTAGENAKTLSNSEIDVQLGLRVIFRDLTGACVKYDKLSRIDRTETLGYDMNVFDVTSFNTEVTVQWQDLSITKENSIDLIPDALIEDEHAAWPSEVAHLLDVKPVPGMENVEAPSKVGVIQSVNAVDRMTRIAWCRDASVLYSSVEEEGINVKPLVSSNIGYPTGEEEEVSLYDLEAPAALNVRRGDIVFLAKLSRDSEGGGAPGPETREWLGEIVDTCLNGQLVLRLGAADKAKDVVVRREDVIVAIRSDGTGGQDGWAGESEDEIDNEEWPEYDEWGNLLLPDSFYRQEDGNGDEEIEAEATYEDEDGHQLDRDDVETGDWESADEEGDVNMSDAVPAHTPPTPTSATPPAASHPDERESNASSSDEPPQYQILEADVPSSHAFASQPPTSSPQHLKRTQKEHQILQKPGALPASVYVRTWDSRLDLLRVLIIGAQGTPYRFAPFITDLYLPSTFPSAPPSAFFHSWPGDAGLGGVGRVNPNLYEDGKICLSLLGTWDGNPGESWNAGVSTLLQVLVSLVGLVLVEKPYFNEAGYEHLVGLESSRRPSALYSERVFLRARSFLLTAVGRVRRDGVAAWGLEGLGDVVRFFYLREGGDGLLAEAIKDVEAVLGVSDGVAEPDGLGVLSKGACVPLVRILERMREMR</sequence>
<evidence type="ECO:0000256" key="3">
    <source>
        <dbReference type="SAM" id="MobiDB-lite"/>
    </source>
</evidence>
<gene>
    <name evidence="5" type="ORF">EJ03DRAFT_286142</name>
</gene>
<evidence type="ECO:0000259" key="4">
    <source>
        <dbReference type="PROSITE" id="PS50127"/>
    </source>
</evidence>
<feature type="region of interest" description="Disordered" evidence="3">
    <location>
        <begin position="1"/>
        <end position="84"/>
    </location>
</feature>
<dbReference type="EMBL" id="ML995811">
    <property type="protein sequence ID" value="KAF2773269.1"/>
    <property type="molecule type" value="Genomic_DNA"/>
</dbReference>
<feature type="region of interest" description="Disordered" evidence="3">
    <location>
        <begin position="646"/>
        <end position="713"/>
    </location>
</feature>